<dbReference type="SMART" id="SM00327">
    <property type="entry name" value="VWA"/>
    <property type="match status" value="1"/>
</dbReference>
<organism evidence="6 7">
    <name type="scientific">Pogona vitticeps</name>
    <name type="common">central bearded dragon</name>
    <dbReference type="NCBI Taxonomy" id="103695"/>
    <lineage>
        <taxon>Eukaryota</taxon>
        <taxon>Metazoa</taxon>
        <taxon>Chordata</taxon>
        <taxon>Craniata</taxon>
        <taxon>Vertebrata</taxon>
        <taxon>Euteleostomi</taxon>
        <taxon>Lepidosauria</taxon>
        <taxon>Squamata</taxon>
        <taxon>Bifurcata</taxon>
        <taxon>Unidentata</taxon>
        <taxon>Episquamata</taxon>
        <taxon>Toxicofera</taxon>
        <taxon>Iguania</taxon>
        <taxon>Acrodonta</taxon>
        <taxon>Agamidae</taxon>
        <taxon>Amphibolurinae</taxon>
        <taxon>Pogona</taxon>
    </lineage>
</organism>
<feature type="domain" description="VWFA" evidence="5">
    <location>
        <begin position="79"/>
        <end position="258"/>
    </location>
</feature>
<feature type="signal peptide" evidence="4">
    <location>
        <begin position="1"/>
        <end position="21"/>
    </location>
</feature>
<gene>
    <name evidence="7" type="primary">MATN3</name>
</gene>
<dbReference type="InterPro" id="IPR036465">
    <property type="entry name" value="vWFA_dom_sf"/>
</dbReference>
<keyword evidence="1" id="KW-0245">EGF-like domain</keyword>
<reference evidence="7" key="2">
    <citation type="submission" date="2025-08" db="UniProtKB">
        <authorList>
            <consortium name="RefSeq"/>
        </authorList>
    </citation>
    <scope>IDENTIFICATION</scope>
</reference>
<dbReference type="InterPro" id="IPR000742">
    <property type="entry name" value="EGF"/>
</dbReference>
<evidence type="ECO:0000259" key="5">
    <source>
        <dbReference type="PROSITE" id="PS50234"/>
    </source>
</evidence>
<dbReference type="SUPFAM" id="SSF57196">
    <property type="entry name" value="EGF/Laminin"/>
    <property type="match status" value="2"/>
</dbReference>
<keyword evidence="2" id="KW-0677">Repeat</keyword>
<dbReference type="Pfam" id="PF12662">
    <property type="entry name" value="cEGF"/>
    <property type="match status" value="1"/>
</dbReference>
<dbReference type="PANTHER" id="PTHR24020:SF12">
    <property type="entry name" value="MATRILIN-3"/>
    <property type="match status" value="1"/>
</dbReference>
<dbReference type="PROSITE" id="PS50234">
    <property type="entry name" value="VWFA"/>
    <property type="match status" value="1"/>
</dbReference>
<evidence type="ECO:0000313" key="6">
    <source>
        <dbReference type="Proteomes" id="UP001652642"/>
    </source>
</evidence>
<dbReference type="RefSeq" id="XP_072859532.1">
    <property type="nucleotide sequence ID" value="XM_073003431.1"/>
</dbReference>
<sequence length="563" mass="62615">MLWLARIIGYCLSLVLLPVLGDRYRFADDQTQSGLDSMSLQASIFDGMSGAQPTEASSPDESYFSGISEEDICGSQPLDLVFIIDSSRSVRLHEFEKVKVFLANMIDTLDVRERSTHVAVVNYASTVKIEFDLQTYFDKVSMKEAVAHISPLSAGTMTGLAIQTAMEEIFAKEGGARDSSLDIPKVAIIVTDGRPQDQVEEVASRAHASGIEIYAVGVGRADMQSLRLLASEPVDEHISYVETYDLIEKLAFTFREAFCAVDACVHGNHDCEQICEANDRSWHCSCYEGYTLNLDERTCSRMESFCAPRMHNCDQICVSTNDSWHCECYEGYTLNPDNRTCSRREPCAPGAHNCQQICMPTNGSWHCECYEGYILNADKRTCSARDSRGICTTGTHDCDQICVASTDSWHCSCYEGYSLNPDKRTCSAHSSLTDVCAPGTHDCQQICVPSGRSHRCECYEGFALNADKKTCSRMSARNPSSMTTEESCKCESFITFHKMATSYLETIFIKHILCLQSFHLLTSCYSFQRWWSAFECPSISFPMEGVGVGTTRTVSGANLARFC</sequence>
<keyword evidence="6" id="KW-1185">Reference proteome</keyword>
<dbReference type="SMART" id="SM00181">
    <property type="entry name" value="EGF"/>
    <property type="match status" value="5"/>
</dbReference>
<keyword evidence="3" id="KW-1015">Disulfide bond</keyword>
<name>A0ABM5GPE9_9SAUR</name>
<proteinExistence type="predicted"/>
<dbReference type="PRINTS" id="PR00453">
    <property type="entry name" value="VWFADOMAIN"/>
</dbReference>
<dbReference type="InterPro" id="IPR009030">
    <property type="entry name" value="Growth_fac_rcpt_cys_sf"/>
</dbReference>
<feature type="chain" id="PRO_5047201192" evidence="4">
    <location>
        <begin position="22"/>
        <end position="563"/>
    </location>
</feature>
<dbReference type="InterPro" id="IPR002035">
    <property type="entry name" value="VWF_A"/>
</dbReference>
<dbReference type="InterPro" id="IPR001881">
    <property type="entry name" value="EGF-like_Ca-bd_dom"/>
</dbReference>
<dbReference type="PANTHER" id="PTHR24020">
    <property type="entry name" value="COLLAGEN ALPHA"/>
    <property type="match status" value="1"/>
</dbReference>
<dbReference type="Pfam" id="PF00092">
    <property type="entry name" value="VWA"/>
    <property type="match status" value="1"/>
</dbReference>
<evidence type="ECO:0000256" key="2">
    <source>
        <dbReference type="ARBA" id="ARBA00022737"/>
    </source>
</evidence>
<dbReference type="Proteomes" id="UP001652642">
    <property type="component" value="Chromosome 1"/>
</dbReference>
<evidence type="ECO:0000313" key="7">
    <source>
        <dbReference type="RefSeq" id="XP_072859532.1"/>
    </source>
</evidence>
<dbReference type="SUPFAM" id="SSF57184">
    <property type="entry name" value="Growth factor receptor domain"/>
    <property type="match status" value="1"/>
</dbReference>
<evidence type="ECO:0000256" key="4">
    <source>
        <dbReference type="SAM" id="SignalP"/>
    </source>
</evidence>
<dbReference type="GeneID" id="110074257"/>
<dbReference type="InterPro" id="IPR050525">
    <property type="entry name" value="ECM_Assembly_Org"/>
</dbReference>
<evidence type="ECO:0000256" key="3">
    <source>
        <dbReference type="ARBA" id="ARBA00023157"/>
    </source>
</evidence>
<accession>A0ABM5GPE9</accession>
<keyword evidence="4" id="KW-0732">Signal</keyword>
<dbReference type="SUPFAM" id="SSF53300">
    <property type="entry name" value="vWA-like"/>
    <property type="match status" value="1"/>
</dbReference>
<dbReference type="Pfam" id="PF07645">
    <property type="entry name" value="EGF_CA"/>
    <property type="match status" value="3"/>
</dbReference>
<dbReference type="SMART" id="SM00179">
    <property type="entry name" value="EGF_CA"/>
    <property type="match status" value="5"/>
</dbReference>
<protein>
    <submittedName>
        <fullName evidence="7">Matrilin-3 isoform X1</fullName>
    </submittedName>
</protein>
<reference evidence="6" key="1">
    <citation type="submission" date="2025-05" db="UniProtKB">
        <authorList>
            <consortium name="RefSeq"/>
        </authorList>
    </citation>
    <scope>NUCLEOTIDE SEQUENCE [LARGE SCALE GENOMIC DNA]</scope>
</reference>
<dbReference type="InterPro" id="IPR026823">
    <property type="entry name" value="cEGF"/>
</dbReference>
<dbReference type="InterPro" id="IPR049883">
    <property type="entry name" value="NOTCH1_EGF-like"/>
</dbReference>
<dbReference type="Gene3D" id="3.40.50.410">
    <property type="entry name" value="von Willebrand factor, type A domain"/>
    <property type="match status" value="1"/>
</dbReference>
<evidence type="ECO:0000256" key="1">
    <source>
        <dbReference type="ARBA" id="ARBA00022536"/>
    </source>
</evidence>
<dbReference type="Gene3D" id="2.10.25.10">
    <property type="entry name" value="Laminin"/>
    <property type="match status" value="5"/>
</dbReference>